<reference evidence="1 2" key="1">
    <citation type="submission" date="2021-01" db="EMBL/GenBank/DDBJ databases">
        <title>Whole genome shotgun sequence of Catellatospora citrea NBRC 14495.</title>
        <authorList>
            <person name="Komaki H."/>
            <person name="Tamura T."/>
        </authorList>
    </citation>
    <scope>NUCLEOTIDE SEQUENCE [LARGE SCALE GENOMIC DNA]</scope>
    <source>
        <strain evidence="1 2">NBRC 14495</strain>
    </source>
</reference>
<keyword evidence="2" id="KW-1185">Reference proteome</keyword>
<name>A0A8J3KG58_9ACTN</name>
<evidence type="ECO:0000313" key="2">
    <source>
        <dbReference type="Proteomes" id="UP000659904"/>
    </source>
</evidence>
<organism evidence="1 2">
    <name type="scientific">Catellatospora citrea</name>
    <dbReference type="NCBI Taxonomy" id="53366"/>
    <lineage>
        <taxon>Bacteria</taxon>
        <taxon>Bacillati</taxon>
        <taxon>Actinomycetota</taxon>
        <taxon>Actinomycetes</taxon>
        <taxon>Micromonosporales</taxon>
        <taxon>Micromonosporaceae</taxon>
        <taxon>Catellatospora</taxon>
    </lineage>
</organism>
<accession>A0A8J3KG58</accession>
<dbReference type="Proteomes" id="UP000659904">
    <property type="component" value="Unassembled WGS sequence"/>
</dbReference>
<protein>
    <submittedName>
        <fullName evidence="1">Uncharacterized protein</fullName>
    </submittedName>
</protein>
<dbReference type="RefSeq" id="WP_170213366.1">
    <property type="nucleotide sequence ID" value="NZ_BONH01000004.1"/>
</dbReference>
<sequence>MATTSLFGGDGLVGLYRRVQVLDATSLATLAQPADQSGWTTDPVR</sequence>
<dbReference type="AlphaFoldDB" id="A0A8J3KG58"/>
<comment type="caution">
    <text evidence="1">The sequence shown here is derived from an EMBL/GenBank/DDBJ whole genome shotgun (WGS) entry which is preliminary data.</text>
</comment>
<dbReference type="EMBL" id="BONH01000004">
    <property type="protein sequence ID" value="GIF96303.1"/>
    <property type="molecule type" value="Genomic_DNA"/>
</dbReference>
<evidence type="ECO:0000313" key="1">
    <source>
        <dbReference type="EMBL" id="GIF96303.1"/>
    </source>
</evidence>
<proteinExistence type="predicted"/>
<gene>
    <name evidence="1" type="ORF">Cci01nite_13970</name>
</gene>